<dbReference type="OrthoDB" id="3854066at2"/>
<evidence type="ECO:0000313" key="3">
    <source>
        <dbReference type="Proteomes" id="UP000249340"/>
    </source>
</evidence>
<organism evidence="2 3">
    <name type="scientific">Peterkaempfera bronchialis</name>
    <dbReference type="NCBI Taxonomy" id="2126346"/>
    <lineage>
        <taxon>Bacteria</taxon>
        <taxon>Bacillati</taxon>
        <taxon>Actinomycetota</taxon>
        <taxon>Actinomycetes</taxon>
        <taxon>Kitasatosporales</taxon>
        <taxon>Streptomycetaceae</taxon>
        <taxon>Peterkaempfera</taxon>
    </lineage>
</organism>
<accession>A0A345SRM7</accession>
<keyword evidence="3" id="KW-1185">Reference proteome</keyword>
<protein>
    <submittedName>
        <fullName evidence="2">Uncharacterized protein</fullName>
    </submittedName>
</protein>
<sequence length="126" mass="13411">MASSTAYWCTSAAAQESGEQRTYVLGGCFVATAEAAMEWLCARLTEIAEQLDPPALATVTGWVHHPGRYAEGVTGLRAGRSVSVDILQDEVCYTVGIRTVRGAASVPAPEPALTGRHRDRSVRPHG</sequence>
<name>A0A345SRM7_9ACTN</name>
<feature type="region of interest" description="Disordered" evidence="1">
    <location>
        <begin position="107"/>
        <end position="126"/>
    </location>
</feature>
<gene>
    <name evidence="2" type="ORF">C7M71_001695</name>
</gene>
<dbReference type="RefSeq" id="WP_111490125.1">
    <property type="nucleotide sequence ID" value="NZ_CP031264.1"/>
</dbReference>
<dbReference type="Proteomes" id="UP000249340">
    <property type="component" value="Chromosome"/>
</dbReference>
<dbReference type="KEGG" id="stri:C7M71_001695"/>
<evidence type="ECO:0000313" key="2">
    <source>
        <dbReference type="EMBL" id="AXI76382.1"/>
    </source>
</evidence>
<dbReference type="AlphaFoldDB" id="A0A345SRM7"/>
<dbReference type="EMBL" id="CP031264">
    <property type="protein sequence ID" value="AXI76382.1"/>
    <property type="molecule type" value="Genomic_DNA"/>
</dbReference>
<feature type="compositionally biased region" description="Basic residues" evidence="1">
    <location>
        <begin position="115"/>
        <end position="126"/>
    </location>
</feature>
<evidence type="ECO:0000256" key="1">
    <source>
        <dbReference type="SAM" id="MobiDB-lite"/>
    </source>
</evidence>
<proteinExistence type="predicted"/>
<reference evidence="3" key="1">
    <citation type="submission" date="2018-07" db="EMBL/GenBank/DDBJ databases">
        <title>Streptacidiphilus bronchialis DSM 106435 chromosome.</title>
        <authorList>
            <person name="Batra D."/>
            <person name="Gulvik C.A."/>
        </authorList>
    </citation>
    <scope>NUCLEOTIDE SEQUENCE [LARGE SCALE GENOMIC DNA]</scope>
    <source>
        <strain evidence="3">DSM 106435</strain>
    </source>
</reference>